<dbReference type="EMBL" id="CCYD01000321">
    <property type="protein sequence ID" value="CEG38395.1"/>
    <property type="molecule type" value="Genomic_DNA"/>
</dbReference>
<protein>
    <submittedName>
        <fullName evidence="2">Uncharacterized protein</fullName>
    </submittedName>
</protein>
<dbReference type="RefSeq" id="XP_024574764.1">
    <property type="nucleotide sequence ID" value="XM_024723827.1"/>
</dbReference>
<feature type="region of interest" description="Disordered" evidence="1">
    <location>
        <begin position="1"/>
        <end position="65"/>
    </location>
</feature>
<evidence type="ECO:0000313" key="3">
    <source>
        <dbReference type="Proteomes" id="UP000054928"/>
    </source>
</evidence>
<feature type="compositionally biased region" description="Polar residues" evidence="1">
    <location>
        <begin position="27"/>
        <end position="41"/>
    </location>
</feature>
<organism evidence="2 3">
    <name type="scientific">Plasmopara halstedii</name>
    <name type="common">Downy mildew of sunflower</name>
    <dbReference type="NCBI Taxonomy" id="4781"/>
    <lineage>
        <taxon>Eukaryota</taxon>
        <taxon>Sar</taxon>
        <taxon>Stramenopiles</taxon>
        <taxon>Oomycota</taxon>
        <taxon>Peronosporomycetes</taxon>
        <taxon>Peronosporales</taxon>
        <taxon>Peronosporaceae</taxon>
        <taxon>Plasmopara</taxon>
    </lineage>
</organism>
<reference evidence="3" key="1">
    <citation type="submission" date="2014-09" db="EMBL/GenBank/DDBJ databases">
        <authorList>
            <person name="Sharma Rahul"/>
            <person name="Thines Marco"/>
        </authorList>
    </citation>
    <scope>NUCLEOTIDE SEQUENCE [LARGE SCALE GENOMIC DNA]</scope>
</reference>
<keyword evidence="3" id="KW-1185">Reference proteome</keyword>
<accession>A0A0N7L4D8</accession>
<proteinExistence type="predicted"/>
<name>A0A0N7L4D8_PLAHL</name>
<dbReference type="GeneID" id="36403528"/>
<sequence>MAAASDADHSTPPLKPVWSSKVGEQQLGASGTEDAQGTPHSSDIGKAKLDSAVLGGNTSPPTKIARSDFKFMAPAAISQSLLSNNEKTSPKYNCQ</sequence>
<evidence type="ECO:0000256" key="1">
    <source>
        <dbReference type="SAM" id="MobiDB-lite"/>
    </source>
</evidence>
<dbReference type="Proteomes" id="UP000054928">
    <property type="component" value="Unassembled WGS sequence"/>
</dbReference>
<dbReference type="AlphaFoldDB" id="A0A0N7L4D8"/>
<evidence type="ECO:0000313" key="2">
    <source>
        <dbReference type="EMBL" id="CEG38395.1"/>
    </source>
</evidence>